<reference evidence="1" key="1">
    <citation type="submission" date="2014-09" db="EMBL/GenBank/DDBJ databases">
        <authorList>
            <person name="Magalhaes I.L.F."/>
            <person name="Oliveira U."/>
            <person name="Santos F.R."/>
            <person name="Vidigal T.H.D.A."/>
            <person name="Brescovit A.D."/>
            <person name="Santos A.J."/>
        </authorList>
    </citation>
    <scope>NUCLEOTIDE SEQUENCE</scope>
    <source>
        <tissue evidence="1">Shoot tissue taken approximately 20 cm above the soil surface</tissue>
    </source>
</reference>
<dbReference type="AlphaFoldDB" id="A0A0A9CXB6"/>
<sequence length="65" mass="7381">MKTVNIILISDPMADKRTELNNCSHRRLLYQIEYVVQIGGAESEMADQGGYRWRGSLLLNSLPKS</sequence>
<name>A0A0A9CXB6_ARUDO</name>
<reference evidence="1" key="2">
    <citation type="journal article" date="2015" name="Data Brief">
        <title>Shoot transcriptome of the giant reed, Arundo donax.</title>
        <authorList>
            <person name="Barrero R.A."/>
            <person name="Guerrero F.D."/>
            <person name="Moolhuijzen P."/>
            <person name="Goolsby J.A."/>
            <person name="Tidwell J."/>
            <person name="Bellgard S.E."/>
            <person name="Bellgard M.I."/>
        </authorList>
    </citation>
    <scope>NUCLEOTIDE SEQUENCE</scope>
    <source>
        <tissue evidence="1">Shoot tissue taken approximately 20 cm above the soil surface</tissue>
    </source>
</reference>
<dbReference type="EMBL" id="GBRH01219860">
    <property type="protein sequence ID" value="JAD78035.1"/>
    <property type="molecule type" value="Transcribed_RNA"/>
</dbReference>
<protein>
    <submittedName>
        <fullName evidence="1">Uncharacterized protein</fullName>
    </submittedName>
</protein>
<accession>A0A0A9CXB6</accession>
<organism evidence="1">
    <name type="scientific">Arundo donax</name>
    <name type="common">Giant reed</name>
    <name type="synonym">Donax arundinaceus</name>
    <dbReference type="NCBI Taxonomy" id="35708"/>
    <lineage>
        <taxon>Eukaryota</taxon>
        <taxon>Viridiplantae</taxon>
        <taxon>Streptophyta</taxon>
        <taxon>Embryophyta</taxon>
        <taxon>Tracheophyta</taxon>
        <taxon>Spermatophyta</taxon>
        <taxon>Magnoliopsida</taxon>
        <taxon>Liliopsida</taxon>
        <taxon>Poales</taxon>
        <taxon>Poaceae</taxon>
        <taxon>PACMAD clade</taxon>
        <taxon>Arundinoideae</taxon>
        <taxon>Arundineae</taxon>
        <taxon>Arundo</taxon>
    </lineage>
</organism>
<evidence type="ECO:0000313" key="1">
    <source>
        <dbReference type="EMBL" id="JAD78035.1"/>
    </source>
</evidence>
<proteinExistence type="predicted"/>